<comment type="subcellular location">
    <subcellularLocation>
        <location evidence="1">Cell membrane</location>
        <topology evidence="1">Multi-pass membrane protein</topology>
    </subcellularLocation>
</comment>
<evidence type="ECO:0000256" key="5">
    <source>
        <dbReference type="ARBA" id="ARBA00022989"/>
    </source>
</evidence>
<keyword evidence="3" id="KW-1003">Cell membrane</keyword>
<dbReference type="Proteomes" id="UP000655225">
    <property type="component" value="Unassembled WGS sequence"/>
</dbReference>
<reference evidence="9 10" key="1">
    <citation type="submission" date="2020-04" db="EMBL/GenBank/DDBJ databases">
        <title>Plant Genome Project.</title>
        <authorList>
            <person name="Zhang R.-G."/>
        </authorList>
    </citation>
    <scope>NUCLEOTIDE SEQUENCE [LARGE SCALE GENOMIC DNA]</scope>
    <source>
        <strain evidence="9">YNK0</strain>
        <tissue evidence="9">Leaf</tissue>
    </source>
</reference>
<dbReference type="EMBL" id="JABCRI010000022">
    <property type="protein sequence ID" value="KAF8379550.1"/>
    <property type="molecule type" value="Genomic_DNA"/>
</dbReference>
<evidence type="ECO:0000313" key="10">
    <source>
        <dbReference type="Proteomes" id="UP000655225"/>
    </source>
</evidence>
<comment type="caution">
    <text evidence="9">The sequence shown here is derived from an EMBL/GenBank/DDBJ whole genome shotgun (WGS) entry which is preliminary data.</text>
</comment>
<dbReference type="PROSITE" id="PS00022">
    <property type="entry name" value="EGF_1"/>
    <property type="match status" value="1"/>
</dbReference>
<feature type="transmembrane region" description="Helical" evidence="7">
    <location>
        <begin position="713"/>
        <end position="730"/>
    </location>
</feature>
<feature type="transmembrane region" description="Helical" evidence="7">
    <location>
        <begin position="666"/>
        <end position="683"/>
    </location>
</feature>
<dbReference type="Pfam" id="PF12036">
    <property type="entry name" value="DUF3522"/>
    <property type="match status" value="1"/>
</dbReference>
<keyword evidence="6 7" id="KW-0472">Membrane</keyword>
<name>A0A834YG12_TETSI</name>
<dbReference type="GO" id="GO:0005886">
    <property type="term" value="C:plasma membrane"/>
    <property type="evidence" value="ECO:0007669"/>
    <property type="project" value="UniProtKB-SubCell"/>
</dbReference>
<evidence type="ECO:0000256" key="6">
    <source>
        <dbReference type="ARBA" id="ARBA00023136"/>
    </source>
</evidence>
<dbReference type="OMA" id="FSLEWQV"/>
<keyword evidence="4 7" id="KW-0812">Transmembrane</keyword>
<evidence type="ECO:0000256" key="2">
    <source>
        <dbReference type="ARBA" id="ARBA00005542"/>
    </source>
</evidence>
<dbReference type="InterPro" id="IPR021910">
    <property type="entry name" value="NGX6/PGAP6/MYMK"/>
</dbReference>
<evidence type="ECO:0000256" key="4">
    <source>
        <dbReference type="ARBA" id="ARBA00022692"/>
    </source>
</evidence>
<dbReference type="PANTHER" id="PTHR14319">
    <property type="entry name" value="FIVE-SPAN TRANSMEMBRANE PROTEIN M83"/>
    <property type="match status" value="1"/>
</dbReference>
<evidence type="ECO:0000313" key="9">
    <source>
        <dbReference type="EMBL" id="KAF8379550.1"/>
    </source>
</evidence>
<dbReference type="OrthoDB" id="69646at2759"/>
<comment type="similarity">
    <text evidence="2">Belongs to the TMEM8 family.</text>
</comment>
<accession>A0A834YG12</accession>
<gene>
    <name evidence="9" type="ORF">HHK36_028990</name>
</gene>
<dbReference type="InterPro" id="IPR000742">
    <property type="entry name" value="EGF"/>
</dbReference>
<dbReference type="AlphaFoldDB" id="A0A834YG12"/>
<dbReference type="PANTHER" id="PTHR14319:SF3">
    <property type="entry name" value="TRANSMEMBRANE PROTEIN-LIKE PROTEIN"/>
    <property type="match status" value="1"/>
</dbReference>
<keyword evidence="5 7" id="KW-1133">Transmembrane helix</keyword>
<feature type="transmembrane region" description="Helical" evidence="7">
    <location>
        <begin position="690"/>
        <end position="707"/>
    </location>
</feature>
<protein>
    <recommendedName>
        <fullName evidence="8">EGF-like domain-containing protein</fullName>
    </recommendedName>
</protein>
<keyword evidence="10" id="KW-1185">Reference proteome</keyword>
<sequence>MILLPFCFSPGIMAEDRILGSVRLCLFVLFSCFLGYCSSYDQQVGYNSFTVSSFSYSETKLKPYDWRYIRIDLPPWFSSFSMALVSDVDLDKESIEKLPRTMLPIICFRDGSPPLPDVSNTSLKGLVLDSLTNGSVGSIHDLQNVEQCHPLQRNITVTLTNEQSNLEGFCADLSRSLVYWSIQWHWTYENTIKDVQITRGPSYSFSANISVEGCTTSTMWGQYCNQTVDPLSCTQSDVYKRPKNAEMYNQTVENVIACRNSFEASCHGDTELRVYSLEVVGMAEQLTIVATDVRFNQTPSSNNTGNVSGIVLMCYVRYGAMPVATLHDYSSDISKDPIVIQSPKVGRWYITIRPVNESKVLGGMQGKNINVCYSMEWQVLQCPVGKAGSNCTWEKFMLQTIIRKSPSVPFESYYWPIGQKISSESANFPLEPLLSNSSSGNKLDVVWTYFLLDIPHGAAGGNIHIQLISDAEMTFEIYARFGGLPSLDTWDYYYANRTSTSNGSMFFKLYDSSEGRVNFYVLYAREGTWGLGLRHSVSSGNHSKHQTTMSISIERCPKRCSDQGTCQSAVDASGLTLYSYCSCDRNHGGFDCSVEIVSYKGHLWQSVSLIASNAAAILPAFWALRQKAFAEWVLFTSSGISSGLYHACDVGTWCALSFHVLQFMDFWLSFMAVVSTFVYLAAIDEVSKRTIHTTVSILTALMAATGATRSTNIILVVAIGALGLLIGWLIEFSTTYRPNSCSLDLDIIERGQAIKGWLHNLMKTLYKRFRWVFVILGFAALSMAAISWRLETSESYWIWHSVWHVTIYTASFFFLCSKAATVDSANARHPDTEYELTRQDSLPRGE</sequence>
<evidence type="ECO:0000256" key="1">
    <source>
        <dbReference type="ARBA" id="ARBA00004651"/>
    </source>
</evidence>
<feature type="domain" description="EGF-like" evidence="8">
    <location>
        <begin position="581"/>
        <end position="592"/>
    </location>
</feature>
<feature type="transmembrane region" description="Helical" evidence="7">
    <location>
        <begin position="796"/>
        <end position="816"/>
    </location>
</feature>
<evidence type="ECO:0000256" key="3">
    <source>
        <dbReference type="ARBA" id="ARBA00022475"/>
    </source>
</evidence>
<proteinExistence type="inferred from homology"/>
<evidence type="ECO:0000256" key="7">
    <source>
        <dbReference type="SAM" id="Phobius"/>
    </source>
</evidence>
<evidence type="ECO:0000259" key="8">
    <source>
        <dbReference type="PROSITE" id="PS00022"/>
    </source>
</evidence>
<organism evidence="9 10">
    <name type="scientific">Tetracentron sinense</name>
    <name type="common">Spur-leaf</name>
    <dbReference type="NCBI Taxonomy" id="13715"/>
    <lineage>
        <taxon>Eukaryota</taxon>
        <taxon>Viridiplantae</taxon>
        <taxon>Streptophyta</taxon>
        <taxon>Embryophyta</taxon>
        <taxon>Tracheophyta</taxon>
        <taxon>Spermatophyta</taxon>
        <taxon>Magnoliopsida</taxon>
        <taxon>Trochodendrales</taxon>
        <taxon>Trochodendraceae</taxon>
        <taxon>Tetracentron</taxon>
    </lineage>
</organism>
<feature type="transmembrane region" description="Helical" evidence="7">
    <location>
        <begin position="771"/>
        <end position="790"/>
    </location>
</feature>